<protein>
    <submittedName>
        <fullName evidence="2">Uncharacterized protein</fullName>
    </submittedName>
</protein>
<keyword evidence="1" id="KW-0472">Membrane</keyword>
<evidence type="ECO:0000256" key="1">
    <source>
        <dbReference type="SAM" id="Phobius"/>
    </source>
</evidence>
<dbReference type="Proteomes" id="UP001352852">
    <property type="component" value="Unassembled WGS sequence"/>
</dbReference>
<keyword evidence="1" id="KW-0812">Transmembrane</keyword>
<sequence length="100" mass="11323">MNREFAENLSVAAYPSTSLKREQSIWLSVNEMFSVPREHNHPHFFGTASILLCSCILLFYPHVLSLAPHFLQPCYVIALLGNKQKNDEKSRMCSHGSCAL</sequence>
<evidence type="ECO:0000313" key="2">
    <source>
        <dbReference type="EMBL" id="MED6264307.1"/>
    </source>
</evidence>
<feature type="transmembrane region" description="Helical" evidence="1">
    <location>
        <begin position="42"/>
        <end position="60"/>
    </location>
</feature>
<comment type="caution">
    <text evidence="2">The sequence shown here is derived from an EMBL/GenBank/DDBJ whole genome shotgun (WGS) entry which is preliminary data.</text>
</comment>
<dbReference type="EMBL" id="JAHUTJ010000964">
    <property type="protein sequence ID" value="MED6264307.1"/>
    <property type="molecule type" value="Genomic_DNA"/>
</dbReference>
<organism evidence="2 3">
    <name type="scientific">Characodon lateralis</name>
    <dbReference type="NCBI Taxonomy" id="208331"/>
    <lineage>
        <taxon>Eukaryota</taxon>
        <taxon>Metazoa</taxon>
        <taxon>Chordata</taxon>
        <taxon>Craniata</taxon>
        <taxon>Vertebrata</taxon>
        <taxon>Euteleostomi</taxon>
        <taxon>Actinopterygii</taxon>
        <taxon>Neopterygii</taxon>
        <taxon>Teleostei</taxon>
        <taxon>Neoteleostei</taxon>
        <taxon>Acanthomorphata</taxon>
        <taxon>Ovalentaria</taxon>
        <taxon>Atherinomorphae</taxon>
        <taxon>Cyprinodontiformes</taxon>
        <taxon>Goodeidae</taxon>
        <taxon>Characodon</taxon>
    </lineage>
</organism>
<reference evidence="2 3" key="1">
    <citation type="submission" date="2021-06" db="EMBL/GenBank/DDBJ databases">
        <authorList>
            <person name="Palmer J.M."/>
        </authorList>
    </citation>
    <scope>NUCLEOTIDE SEQUENCE [LARGE SCALE GENOMIC DNA]</scope>
    <source>
        <strain evidence="2 3">CL_MEX2019</strain>
        <tissue evidence="2">Muscle</tissue>
    </source>
</reference>
<evidence type="ECO:0000313" key="3">
    <source>
        <dbReference type="Proteomes" id="UP001352852"/>
    </source>
</evidence>
<accession>A0ABU7CNR2</accession>
<proteinExistence type="predicted"/>
<name>A0ABU7CNR2_9TELE</name>
<keyword evidence="3" id="KW-1185">Reference proteome</keyword>
<keyword evidence="1" id="KW-1133">Transmembrane helix</keyword>
<gene>
    <name evidence="2" type="ORF">CHARACLAT_013418</name>
</gene>